<dbReference type="EMBL" id="CAJVPY010004833">
    <property type="protein sequence ID" value="CAG8629250.1"/>
    <property type="molecule type" value="Genomic_DNA"/>
</dbReference>
<dbReference type="Proteomes" id="UP000789405">
    <property type="component" value="Unassembled WGS sequence"/>
</dbReference>
<gene>
    <name evidence="1" type="ORF">DERYTH_LOCUS9060</name>
</gene>
<evidence type="ECO:0000313" key="1">
    <source>
        <dbReference type="EMBL" id="CAG8629250.1"/>
    </source>
</evidence>
<proteinExistence type="predicted"/>
<organism evidence="1 2">
    <name type="scientific">Dentiscutata erythropus</name>
    <dbReference type="NCBI Taxonomy" id="1348616"/>
    <lineage>
        <taxon>Eukaryota</taxon>
        <taxon>Fungi</taxon>
        <taxon>Fungi incertae sedis</taxon>
        <taxon>Mucoromycota</taxon>
        <taxon>Glomeromycotina</taxon>
        <taxon>Glomeromycetes</taxon>
        <taxon>Diversisporales</taxon>
        <taxon>Gigasporaceae</taxon>
        <taxon>Dentiscutata</taxon>
    </lineage>
</organism>
<dbReference type="AlphaFoldDB" id="A0A9N9GTR7"/>
<keyword evidence="2" id="KW-1185">Reference proteome</keyword>
<protein>
    <submittedName>
        <fullName evidence="1">12994_t:CDS:1</fullName>
    </submittedName>
</protein>
<feature type="non-terminal residue" evidence="1">
    <location>
        <position position="344"/>
    </location>
</feature>
<reference evidence="1" key="1">
    <citation type="submission" date="2021-06" db="EMBL/GenBank/DDBJ databases">
        <authorList>
            <person name="Kallberg Y."/>
            <person name="Tangrot J."/>
            <person name="Rosling A."/>
        </authorList>
    </citation>
    <scope>NUCLEOTIDE SEQUENCE</scope>
    <source>
        <strain evidence="1">MA453B</strain>
    </source>
</reference>
<sequence length="344" mass="40022">ICRSSGSFIELGQKNQIVIYGQTQQNIKKAQRLLDIAWKKPDENENHLVLCSNKQESSEYCFLPVHDVMTLPIYHRSMHWHRLDPISTMVWRNNIMDSIGIGPNIHDQLHTLYEGDGFLKDSFHPKATVTDFNNLGDFVKKYLNTTQISNPQIELHSLFGHIIFHDKIKSTQNLFTSPIPGTYTRKMFEEWSKLTNPTRLFIPSPKDIRLLSITKESLPENKNIESLIGQCKFKGDIQCPKEYTLKTHDESAPIPYSLDSVKLYTCRYYEYNGFTLIVKKVLEQETNIIRPEVKLLYVPVTNIPNEPNETKNYLDFEHWDKFVSSTLEFANLLDSNFCKQTNQI</sequence>
<name>A0A9N9GTR7_9GLOM</name>
<comment type="caution">
    <text evidence="1">The sequence shown here is derived from an EMBL/GenBank/DDBJ whole genome shotgun (WGS) entry which is preliminary data.</text>
</comment>
<dbReference type="OrthoDB" id="5392646at2759"/>
<evidence type="ECO:0000313" key="2">
    <source>
        <dbReference type="Proteomes" id="UP000789405"/>
    </source>
</evidence>
<accession>A0A9N9GTR7</accession>